<name>A0A8H6T2H2_9AGAR</name>
<evidence type="ECO:0000313" key="4">
    <source>
        <dbReference type="Proteomes" id="UP000636479"/>
    </source>
</evidence>
<feature type="compositionally biased region" description="Polar residues" evidence="1">
    <location>
        <begin position="391"/>
        <end position="416"/>
    </location>
</feature>
<gene>
    <name evidence="3" type="ORF">MIND_00340900</name>
</gene>
<evidence type="ECO:0000313" key="3">
    <source>
        <dbReference type="EMBL" id="KAF7309694.1"/>
    </source>
</evidence>
<dbReference type="Gene3D" id="1.10.555.10">
    <property type="entry name" value="Rho GTPase activation protein"/>
    <property type="match status" value="1"/>
</dbReference>
<feature type="compositionally biased region" description="Acidic residues" evidence="1">
    <location>
        <begin position="437"/>
        <end position="447"/>
    </location>
</feature>
<dbReference type="SUPFAM" id="SSF48350">
    <property type="entry name" value="GTPase activation domain, GAP"/>
    <property type="match status" value="1"/>
</dbReference>
<feature type="compositionally biased region" description="Low complexity" evidence="1">
    <location>
        <begin position="370"/>
        <end position="390"/>
    </location>
</feature>
<comment type="caution">
    <text evidence="3">The sequence shown here is derived from an EMBL/GenBank/DDBJ whole genome shotgun (WGS) entry which is preliminary data.</text>
</comment>
<dbReference type="AlphaFoldDB" id="A0A8H6T2H2"/>
<dbReference type="InterPro" id="IPR000198">
    <property type="entry name" value="RhoGAP_dom"/>
</dbReference>
<dbReference type="GO" id="GO:0007165">
    <property type="term" value="P:signal transduction"/>
    <property type="evidence" value="ECO:0007669"/>
    <property type="project" value="InterPro"/>
</dbReference>
<accession>A0A8H6T2H2</accession>
<sequence>MLTAVTELYTRLPSDVEKRKAWIYEVPLPAVHHLREALNAVPLDDPVPQEIFAKYDAAVIAATIKLWLLELDPPVALWEGWDEIRKLYPAVGAAAKSENTETETQRVSDLGLALLRLPKVHLFVLDAIISHLRNLIDTTTAEETEEVYITKLALSIGRTLIRPKFESELSIQDRHPTLMFIDLLKNPTMIRDTISKKKRESERKVPLRKRTAPIDMRLSRSRISVGADTKQLLAAQQSRLYRHLLWPNPPPPPPPPILAPTPFVAPPPPPVIAPTPFVPPPPPPALPTVTDRPVFKEPPPETDDDDLPPRPSFKEPRPSSPDATPPRPKFVDPPAEPMSPTRGVASPRSGSPAIEDQNKTSLSRSSSGQAVRGPRGARGPRPPSSGSVSSIVSNLNRKNSIGSSPTSPNYKRNSGSPGRPSSVLGRSAAFSTRTMESDAEDNLVDKK</sequence>
<feature type="region of interest" description="Disordered" evidence="1">
    <location>
        <begin position="275"/>
        <end position="447"/>
    </location>
</feature>
<feature type="domain" description="Rho-GAP" evidence="2">
    <location>
        <begin position="1"/>
        <end position="191"/>
    </location>
</feature>
<keyword evidence="4" id="KW-1185">Reference proteome</keyword>
<proteinExistence type="predicted"/>
<evidence type="ECO:0000259" key="2">
    <source>
        <dbReference type="PROSITE" id="PS50238"/>
    </source>
</evidence>
<dbReference type="InterPro" id="IPR008936">
    <property type="entry name" value="Rho_GTPase_activation_prot"/>
</dbReference>
<reference evidence="3" key="1">
    <citation type="submission" date="2020-05" db="EMBL/GenBank/DDBJ databases">
        <title>Mycena genomes resolve the evolution of fungal bioluminescence.</title>
        <authorList>
            <person name="Tsai I.J."/>
        </authorList>
    </citation>
    <scope>NUCLEOTIDE SEQUENCE</scope>
    <source>
        <strain evidence="3">171206Taipei</strain>
    </source>
</reference>
<dbReference type="RefSeq" id="XP_037223144.1">
    <property type="nucleotide sequence ID" value="XM_037360259.1"/>
</dbReference>
<dbReference type="SMART" id="SM00324">
    <property type="entry name" value="RhoGAP"/>
    <property type="match status" value="1"/>
</dbReference>
<dbReference type="EMBL" id="JACAZF010000003">
    <property type="protein sequence ID" value="KAF7309694.1"/>
    <property type="molecule type" value="Genomic_DNA"/>
</dbReference>
<protein>
    <recommendedName>
        <fullName evidence="2">Rho-GAP domain-containing protein</fullName>
    </recommendedName>
</protein>
<dbReference type="Pfam" id="PF00620">
    <property type="entry name" value="RhoGAP"/>
    <property type="match status" value="1"/>
</dbReference>
<dbReference type="Proteomes" id="UP000636479">
    <property type="component" value="Unassembled WGS sequence"/>
</dbReference>
<feature type="compositionally biased region" description="Polar residues" evidence="1">
    <location>
        <begin position="359"/>
        <end position="369"/>
    </location>
</feature>
<dbReference type="OrthoDB" id="2155291at2759"/>
<evidence type="ECO:0000256" key="1">
    <source>
        <dbReference type="SAM" id="MobiDB-lite"/>
    </source>
</evidence>
<dbReference type="PROSITE" id="PS50238">
    <property type="entry name" value="RHOGAP"/>
    <property type="match status" value="1"/>
</dbReference>
<organism evidence="3 4">
    <name type="scientific">Mycena indigotica</name>
    <dbReference type="NCBI Taxonomy" id="2126181"/>
    <lineage>
        <taxon>Eukaryota</taxon>
        <taxon>Fungi</taxon>
        <taxon>Dikarya</taxon>
        <taxon>Basidiomycota</taxon>
        <taxon>Agaricomycotina</taxon>
        <taxon>Agaricomycetes</taxon>
        <taxon>Agaricomycetidae</taxon>
        <taxon>Agaricales</taxon>
        <taxon>Marasmiineae</taxon>
        <taxon>Mycenaceae</taxon>
        <taxon>Mycena</taxon>
    </lineage>
</organism>
<feature type="compositionally biased region" description="Pro residues" evidence="1">
    <location>
        <begin position="275"/>
        <end position="286"/>
    </location>
</feature>
<dbReference type="GeneID" id="59342775"/>